<dbReference type="SUPFAM" id="SSF56529">
    <property type="entry name" value="FAH"/>
    <property type="match status" value="1"/>
</dbReference>
<dbReference type="PANTHER" id="PTHR30143">
    <property type="entry name" value="ACID HYDRATASE"/>
    <property type="match status" value="1"/>
</dbReference>
<dbReference type="EMBL" id="CP064954">
    <property type="protein sequence ID" value="QPK79125.1"/>
    <property type="molecule type" value="Genomic_DNA"/>
</dbReference>
<dbReference type="Proteomes" id="UP000594681">
    <property type="component" value="Chromosome"/>
</dbReference>
<dbReference type="GO" id="GO:0016787">
    <property type="term" value="F:hydrolase activity"/>
    <property type="evidence" value="ECO:0007669"/>
    <property type="project" value="UniProtKB-KW"/>
</dbReference>
<feature type="domain" description="Fumarylacetoacetase-like C-terminal" evidence="2">
    <location>
        <begin position="81"/>
        <end position="257"/>
    </location>
</feature>
<keyword evidence="3" id="KW-0378">Hydrolase</keyword>
<evidence type="ECO:0000313" key="4">
    <source>
        <dbReference type="Proteomes" id="UP000594681"/>
    </source>
</evidence>
<dbReference type="AlphaFoldDB" id="A0A7T0PB74"/>
<dbReference type="Pfam" id="PF01557">
    <property type="entry name" value="FAA_hydrolase"/>
    <property type="match status" value="1"/>
</dbReference>
<name>A0A7T0PB74_9CORY</name>
<dbReference type="PANTHER" id="PTHR30143:SF0">
    <property type="entry name" value="2-KETO-4-PENTENOATE HYDRATASE"/>
    <property type="match status" value="1"/>
</dbReference>
<keyword evidence="4" id="KW-1185">Reference proteome</keyword>
<organism evidence="3 4">
    <name type="scientific">Corynebacterium lizhenjunii</name>
    <dbReference type="NCBI Taxonomy" id="2709394"/>
    <lineage>
        <taxon>Bacteria</taxon>
        <taxon>Bacillati</taxon>
        <taxon>Actinomycetota</taxon>
        <taxon>Actinomycetes</taxon>
        <taxon>Mycobacteriales</taxon>
        <taxon>Corynebacteriaceae</taxon>
        <taxon>Corynebacterium</taxon>
    </lineage>
</organism>
<dbReference type="InterPro" id="IPR050772">
    <property type="entry name" value="Hydratase-Decarb/MhpD_sf"/>
</dbReference>
<sequence>MPSATELSAVAQALYAAYASKKPVSPPRDTLANLTVEDAYAIQQEQERAFVAAGHTVIGRKIGLTSVAMQQQLGVDSPDFGFFTDRLSFAPGEQIPVDRFIAPKVEPELAFKLSKDLGQGASFDDVLGAIESVHLAVELIDSRVRDWDITLADTIADNASCGAVIVDPRPASIALEDLEDVPAVMYLDGAEVGRGSGSAVMGHPLKPLEWLANVLGTMGVPLKAGQVVLTGSFCGAAPVAVGSKLVVDYGIYGSLETSFI</sequence>
<keyword evidence="1" id="KW-0456">Lyase</keyword>
<dbReference type="RefSeq" id="WP_165009993.1">
    <property type="nucleotide sequence ID" value="NZ_CP064954.1"/>
</dbReference>
<evidence type="ECO:0000313" key="3">
    <source>
        <dbReference type="EMBL" id="QPK79125.1"/>
    </source>
</evidence>
<proteinExistence type="predicted"/>
<dbReference type="InterPro" id="IPR036663">
    <property type="entry name" value="Fumarylacetoacetase_C_sf"/>
</dbReference>
<dbReference type="InterPro" id="IPR011234">
    <property type="entry name" value="Fumarylacetoacetase-like_C"/>
</dbReference>
<evidence type="ECO:0000256" key="1">
    <source>
        <dbReference type="ARBA" id="ARBA00023239"/>
    </source>
</evidence>
<protein>
    <submittedName>
        <fullName evidence="3">Fumarylacetoacetate hydrolase family protein</fullName>
    </submittedName>
</protein>
<dbReference type="GO" id="GO:0008684">
    <property type="term" value="F:2-oxopent-4-enoate hydratase activity"/>
    <property type="evidence" value="ECO:0007669"/>
    <property type="project" value="TreeGrafter"/>
</dbReference>
<accession>A0A7T0PB74</accession>
<dbReference type="GO" id="GO:0005737">
    <property type="term" value="C:cytoplasm"/>
    <property type="evidence" value="ECO:0007669"/>
    <property type="project" value="TreeGrafter"/>
</dbReference>
<dbReference type="KEGG" id="cliz:G7Y31_11650"/>
<reference evidence="3 4" key="1">
    <citation type="submission" date="2020-11" db="EMBL/GenBank/DDBJ databases">
        <title>Corynebacterium sp. ZJ-599.</title>
        <authorList>
            <person name="Zhou J."/>
        </authorList>
    </citation>
    <scope>NUCLEOTIDE SEQUENCE [LARGE SCALE GENOMIC DNA]</scope>
    <source>
        <strain evidence="3 4">ZJ-599</strain>
    </source>
</reference>
<dbReference type="Gene3D" id="3.90.850.10">
    <property type="entry name" value="Fumarylacetoacetase-like, C-terminal domain"/>
    <property type="match status" value="1"/>
</dbReference>
<evidence type="ECO:0000259" key="2">
    <source>
        <dbReference type="Pfam" id="PF01557"/>
    </source>
</evidence>
<gene>
    <name evidence="3" type="ORF">G7Y31_11650</name>
</gene>